<feature type="domain" description="RagB/SusD" evidence="7">
    <location>
        <begin position="273"/>
        <end position="570"/>
    </location>
</feature>
<dbReference type="Gene3D" id="1.25.40.390">
    <property type="match status" value="1"/>
</dbReference>
<evidence type="ECO:0000256" key="3">
    <source>
        <dbReference type="ARBA" id="ARBA00022729"/>
    </source>
</evidence>
<feature type="domain" description="SusD-like N-terminal" evidence="8">
    <location>
        <begin position="106"/>
        <end position="233"/>
    </location>
</feature>
<keyword evidence="5" id="KW-0998">Cell outer membrane</keyword>
<dbReference type="PROSITE" id="PS51257">
    <property type="entry name" value="PROKAR_LIPOPROTEIN"/>
    <property type="match status" value="1"/>
</dbReference>
<dbReference type="Proteomes" id="UP000746690">
    <property type="component" value="Unassembled WGS sequence"/>
</dbReference>
<evidence type="ECO:0000256" key="1">
    <source>
        <dbReference type="ARBA" id="ARBA00004442"/>
    </source>
</evidence>
<evidence type="ECO:0000256" key="2">
    <source>
        <dbReference type="ARBA" id="ARBA00006275"/>
    </source>
</evidence>
<feature type="chain" id="PRO_5047033149" evidence="6">
    <location>
        <begin position="22"/>
        <end position="570"/>
    </location>
</feature>
<evidence type="ECO:0000313" key="10">
    <source>
        <dbReference type="Proteomes" id="UP000746690"/>
    </source>
</evidence>
<gene>
    <name evidence="9" type="ORF">HHX25_12770</name>
</gene>
<proteinExistence type="inferred from homology"/>
<evidence type="ECO:0000256" key="6">
    <source>
        <dbReference type="SAM" id="SignalP"/>
    </source>
</evidence>
<dbReference type="InterPro" id="IPR012944">
    <property type="entry name" value="SusD_RagB_dom"/>
</dbReference>
<dbReference type="InterPro" id="IPR033985">
    <property type="entry name" value="SusD-like_N"/>
</dbReference>
<keyword evidence="3 6" id="KW-0732">Signal</keyword>
<name>A0ABX1RXQ6_9FLAO</name>
<dbReference type="Pfam" id="PF14322">
    <property type="entry name" value="SusD-like_3"/>
    <property type="match status" value="1"/>
</dbReference>
<evidence type="ECO:0000256" key="4">
    <source>
        <dbReference type="ARBA" id="ARBA00023136"/>
    </source>
</evidence>
<dbReference type="SUPFAM" id="SSF48452">
    <property type="entry name" value="TPR-like"/>
    <property type="match status" value="1"/>
</dbReference>
<comment type="caution">
    <text evidence="9">The sequence shown here is derived from an EMBL/GenBank/DDBJ whole genome shotgun (WGS) entry which is preliminary data.</text>
</comment>
<sequence>MRKINILIFVFCLLFSMVGCHDDLDVENKSGISSDAVFSDEGLVEAFLYTLYSYTGVDYMRGIGSIGSDGPSNRLYNNTFQMASITDEARAKSGWVGANRNVAPGNISPTDNRGLEPNFWRNCYRGIRECSTMIEGLKDSSLEESFVSQMSAEARWLRAMLYFELVRRYGGVPLITAPQGIDDDLLVSRNTADEVYDFIFSELEAAANDLPSVNDGASRDRANKEGAWALNGRAMLYAERWAQSAMLSKRVIDAGMELSPDYNALFRSYGDDPEILFEVRVEVGTFAHGADKWNWPLGYRSEAGGQTNPTQEFVDSYETTDGLPITDPLSIYDPNDPYANRDPRFAASIGFHGNPFGLTPKTGIDRLDIEFIIGRDGLRNPNDGNDTQTGYYLKKFMDPSLGLDPDRGASKTSFKHIRFGEVLLNYAEAKNEDSGPDQSVHDAINEIRSRPSVNMPDIPAGLDKDEMRERIRQERKIELAFETHRWYDLIRWRIAEDVLNGKQFHGMKITRTTPVPDPYEAEYDPANLVYDPTFVVSTTVPQVFLPHFYLMPIPQSEIDKNINLRQNPGY</sequence>
<organism evidence="9 10">
    <name type="scientific">Flavivirga algicola</name>
    <dbReference type="NCBI Taxonomy" id="2729136"/>
    <lineage>
        <taxon>Bacteria</taxon>
        <taxon>Pseudomonadati</taxon>
        <taxon>Bacteroidota</taxon>
        <taxon>Flavobacteriia</taxon>
        <taxon>Flavobacteriales</taxon>
        <taxon>Flavobacteriaceae</taxon>
        <taxon>Flavivirga</taxon>
    </lineage>
</organism>
<evidence type="ECO:0000256" key="5">
    <source>
        <dbReference type="ARBA" id="ARBA00023237"/>
    </source>
</evidence>
<keyword evidence="10" id="KW-1185">Reference proteome</keyword>
<comment type="similarity">
    <text evidence="2">Belongs to the SusD family.</text>
</comment>
<protein>
    <submittedName>
        <fullName evidence="9">RagB/SusD family nutrient uptake outer membrane protein</fullName>
    </submittedName>
</protein>
<reference evidence="9 10" key="1">
    <citation type="submission" date="2020-04" db="EMBL/GenBank/DDBJ databases">
        <title>A Flavivirga sp. nov.</title>
        <authorList>
            <person name="Sun X."/>
        </authorList>
    </citation>
    <scope>NUCLEOTIDE SEQUENCE [LARGE SCALE GENOMIC DNA]</scope>
    <source>
        <strain evidence="9 10">Y03</strain>
    </source>
</reference>
<dbReference type="RefSeq" id="WP_169674068.1">
    <property type="nucleotide sequence ID" value="NZ_JABBHF010000007.1"/>
</dbReference>
<evidence type="ECO:0000313" key="9">
    <source>
        <dbReference type="EMBL" id="NMH88380.1"/>
    </source>
</evidence>
<dbReference type="InterPro" id="IPR011990">
    <property type="entry name" value="TPR-like_helical_dom_sf"/>
</dbReference>
<accession>A0ABX1RXQ6</accession>
<feature type="signal peptide" evidence="6">
    <location>
        <begin position="1"/>
        <end position="21"/>
    </location>
</feature>
<evidence type="ECO:0000259" key="8">
    <source>
        <dbReference type="Pfam" id="PF14322"/>
    </source>
</evidence>
<comment type="subcellular location">
    <subcellularLocation>
        <location evidence="1">Cell outer membrane</location>
    </subcellularLocation>
</comment>
<dbReference type="EMBL" id="JABBHF010000007">
    <property type="protein sequence ID" value="NMH88380.1"/>
    <property type="molecule type" value="Genomic_DNA"/>
</dbReference>
<dbReference type="Pfam" id="PF07980">
    <property type="entry name" value="SusD_RagB"/>
    <property type="match status" value="1"/>
</dbReference>
<keyword evidence="4" id="KW-0472">Membrane</keyword>
<evidence type="ECO:0000259" key="7">
    <source>
        <dbReference type="Pfam" id="PF07980"/>
    </source>
</evidence>